<evidence type="ECO:0000313" key="2">
    <source>
        <dbReference type="EMBL" id="GHE86979.1"/>
    </source>
</evidence>
<protein>
    <submittedName>
        <fullName evidence="2">Uncharacterized protein</fullName>
    </submittedName>
</protein>
<comment type="caution">
    <text evidence="2">The sequence shown here is derived from an EMBL/GenBank/DDBJ whole genome shotgun (WGS) entry which is preliminary data.</text>
</comment>
<reference evidence="3" key="1">
    <citation type="journal article" date="2019" name="Int. J. Syst. Evol. Microbiol.">
        <title>The Global Catalogue of Microorganisms (GCM) 10K type strain sequencing project: providing services to taxonomists for standard genome sequencing and annotation.</title>
        <authorList>
            <consortium name="The Broad Institute Genomics Platform"/>
            <consortium name="The Broad Institute Genome Sequencing Center for Infectious Disease"/>
            <person name="Wu L."/>
            <person name="Ma J."/>
        </authorList>
    </citation>
    <scope>NUCLEOTIDE SEQUENCE [LARGE SCALE GENOMIC DNA]</scope>
    <source>
        <strain evidence="3">CGMCC 1.15922</strain>
    </source>
</reference>
<feature type="chain" id="PRO_5046143117" evidence="1">
    <location>
        <begin position="21"/>
        <end position="102"/>
    </location>
</feature>
<dbReference type="Proteomes" id="UP000626370">
    <property type="component" value="Unassembled WGS sequence"/>
</dbReference>
<keyword evidence="1" id="KW-0732">Signal</keyword>
<gene>
    <name evidence="2" type="ORF">GCM10011501_15310</name>
</gene>
<evidence type="ECO:0000256" key="1">
    <source>
        <dbReference type="SAM" id="SignalP"/>
    </source>
</evidence>
<feature type="signal peptide" evidence="1">
    <location>
        <begin position="1"/>
        <end position="20"/>
    </location>
</feature>
<sequence length="102" mass="11858">MKSKSHLLCFLLIFPMLVLADDMEKFYESIITLEMLVDHLGETAKVTKFTDQGMQFTHYYYKQLNRSFIVSDEIWEVCHTYEGATILSCFPCAKDEVSTQCP</sequence>
<accession>A0ABQ3IR18</accession>
<keyword evidence="3" id="KW-1185">Reference proteome</keyword>
<evidence type="ECO:0000313" key="3">
    <source>
        <dbReference type="Proteomes" id="UP000626370"/>
    </source>
</evidence>
<proteinExistence type="predicted"/>
<dbReference type="RefSeq" id="WP_189377677.1">
    <property type="nucleotide sequence ID" value="NZ_BNAH01000005.1"/>
</dbReference>
<name>A0ABQ3IR18_9GAMM</name>
<organism evidence="2 3">
    <name type="scientific">Thalassotalea profundi</name>
    <dbReference type="NCBI Taxonomy" id="2036687"/>
    <lineage>
        <taxon>Bacteria</taxon>
        <taxon>Pseudomonadati</taxon>
        <taxon>Pseudomonadota</taxon>
        <taxon>Gammaproteobacteria</taxon>
        <taxon>Alteromonadales</taxon>
        <taxon>Colwelliaceae</taxon>
        <taxon>Thalassotalea</taxon>
    </lineage>
</organism>
<dbReference type="EMBL" id="BNAH01000005">
    <property type="protein sequence ID" value="GHE86979.1"/>
    <property type="molecule type" value="Genomic_DNA"/>
</dbReference>